<evidence type="ECO:0000313" key="3">
    <source>
        <dbReference type="Proteomes" id="UP001652700"/>
    </source>
</evidence>
<organism evidence="4">
    <name type="scientific">Diabrotica virgifera virgifera</name>
    <name type="common">western corn rootworm</name>
    <dbReference type="NCBI Taxonomy" id="50390"/>
    <lineage>
        <taxon>Eukaryota</taxon>
        <taxon>Metazoa</taxon>
        <taxon>Ecdysozoa</taxon>
        <taxon>Arthropoda</taxon>
        <taxon>Hexapoda</taxon>
        <taxon>Insecta</taxon>
        <taxon>Pterygota</taxon>
        <taxon>Neoptera</taxon>
        <taxon>Endopterygota</taxon>
        <taxon>Coleoptera</taxon>
        <taxon>Polyphaga</taxon>
        <taxon>Cucujiformia</taxon>
        <taxon>Chrysomeloidea</taxon>
        <taxon>Chrysomelidae</taxon>
        <taxon>Galerucinae</taxon>
        <taxon>Diabroticina</taxon>
        <taxon>Diabroticites</taxon>
        <taxon>Diabrotica</taxon>
    </lineage>
</organism>
<feature type="transmembrane region" description="Helical" evidence="1">
    <location>
        <begin position="119"/>
        <end position="142"/>
    </location>
</feature>
<keyword evidence="1" id="KW-0472">Membrane</keyword>
<dbReference type="KEGG" id="dvv:114328086"/>
<reference evidence="4" key="1">
    <citation type="submission" date="2025-04" db="UniProtKB">
        <authorList>
            <consortium name="RefSeq"/>
        </authorList>
    </citation>
    <scope>IDENTIFICATION</scope>
    <source>
        <tissue evidence="4">Whole insect</tissue>
    </source>
</reference>
<keyword evidence="3" id="KW-1185">Reference proteome</keyword>
<name>A0A6P7FHR3_DIAVI</name>
<dbReference type="GO" id="GO:0071816">
    <property type="term" value="P:tail-anchored membrane protein insertion into ER membrane"/>
    <property type="evidence" value="ECO:0007669"/>
    <property type="project" value="TreeGrafter"/>
</dbReference>
<evidence type="ECO:0000313" key="4">
    <source>
        <dbReference type="RefSeq" id="XP_028132638.1"/>
    </source>
</evidence>
<dbReference type="PANTHER" id="PTHR15026:SF0">
    <property type="entry name" value="GUIDED ENTRY OF TAIL-ANCHORED PROTEINS FACTOR CAMLG"/>
    <property type="match status" value="1"/>
</dbReference>
<dbReference type="InterPro" id="IPR016719">
    <property type="entry name" value="CAMLG"/>
</dbReference>
<gene>
    <name evidence="4" type="primary">LOC114328086</name>
</gene>
<evidence type="ECO:0000256" key="1">
    <source>
        <dbReference type="SAM" id="Phobius"/>
    </source>
</evidence>
<keyword evidence="1" id="KW-0812">Transmembrane</keyword>
<dbReference type="EnsemblMetazoa" id="XM_028276837.2">
    <property type="protein sequence ID" value="XP_028132638.1"/>
    <property type="gene ID" value="LOC114328086"/>
</dbReference>
<keyword evidence="1" id="KW-1133">Transmembrane helix</keyword>
<proteinExistence type="predicted"/>
<dbReference type="OrthoDB" id="6776428at2759"/>
<protein>
    <submittedName>
        <fullName evidence="4">Uncharacterized protein LOC114328086</fullName>
    </submittedName>
</protein>
<evidence type="ECO:0000313" key="2">
    <source>
        <dbReference type="EnsemblMetazoa" id="XP_028132638.1"/>
    </source>
</evidence>
<dbReference type="GO" id="GO:0043529">
    <property type="term" value="C:GET complex"/>
    <property type="evidence" value="ECO:0007669"/>
    <property type="project" value="TreeGrafter"/>
</dbReference>
<dbReference type="PANTHER" id="PTHR15026">
    <property type="entry name" value="CALCIUM-SIGNAL MODULATING CYCLOPHILIN LIGAND CAML"/>
    <property type="match status" value="1"/>
</dbReference>
<dbReference type="InParanoid" id="A0A6P7FHR3"/>
<sequence>MGDIEARREARRKKILQNSESRLQRITGVENKSKIEIEGISSSPDQFQPDAVATEAIPRTIHTTENHTFFNNVDEPTNFNIQTNNFNNDVQTIFYNTRINEDTSVAQIVPPPQTNSRHLYILLIPILWSLLIAVCDIINVDISVFYINKIFLPLIAFEIHDFYFSPDIPVSSTVLSSILLLSGRPYSRKLNIFIQYFMRLVQDVMIYFFVFLVSRLCMIILFFKF</sequence>
<reference evidence="2" key="2">
    <citation type="submission" date="2025-05" db="UniProtKB">
        <authorList>
            <consortium name="EnsemblMetazoa"/>
        </authorList>
    </citation>
    <scope>IDENTIFICATION</scope>
</reference>
<dbReference type="RefSeq" id="XP_028132638.1">
    <property type="nucleotide sequence ID" value="XM_028276837.1"/>
</dbReference>
<dbReference type="GeneID" id="114328086"/>
<accession>A0A6P7FHR3</accession>
<dbReference type="Proteomes" id="UP001652700">
    <property type="component" value="Unplaced"/>
</dbReference>
<feature type="transmembrane region" description="Helical" evidence="1">
    <location>
        <begin position="204"/>
        <end position="223"/>
    </location>
</feature>
<dbReference type="AlphaFoldDB" id="A0A6P7FHR3"/>